<feature type="region of interest" description="Disordered" evidence="12">
    <location>
        <begin position="515"/>
        <end position="552"/>
    </location>
</feature>
<reference evidence="16 17" key="1">
    <citation type="submission" date="2016-07" db="EMBL/GenBank/DDBJ databases">
        <title>Pervasive Adenine N6-methylation of Active Genes in Fungi.</title>
        <authorList>
            <consortium name="DOE Joint Genome Institute"/>
            <person name="Mondo S.J."/>
            <person name="Dannebaum R.O."/>
            <person name="Kuo R.C."/>
            <person name="Labutti K."/>
            <person name="Haridas S."/>
            <person name="Kuo A."/>
            <person name="Salamov A."/>
            <person name="Ahrendt S.R."/>
            <person name="Lipzen A."/>
            <person name="Sullivan W."/>
            <person name="Andreopoulos W.B."/>
            <person name="Clum A."/>
            <person name="Lindquist E."/>
            <person name="Daum C."/>
            <person name="Ramamoorthy G.K."/>
            <person name="Gryganskyi A."/>
            <person name="Culley D."/>
            <person name="Magnuson J.K."/>
            <person name="James T.Y."/>
            <person name="O'Malley M.A."/>
            <person name="Stajich J.E."/>
            <person name="Spatafora J.W."/>
            <person name="Visel A."/>
            <person name="Grigoriev I.V."/>
        </authorList>
    </citation>
    <scope>NUCLEOTIDE SEQUENCE [LARGE SCALE GENOMIC DNA]</scope>
    <source>
        <strain evidence="16 17">62-1032</strain>
    </source>
</reference>
<dbReference type="Pfam" id="PF08797">
    <property type="entry name" value="HIRAN"/>
    <property type="match status" value="1"/>
</dbReference>
<dbReference type="InterPro" id="IPR001650">
    <property type="entry name" value="Helicase_C-like"/>
</dbReference>
<evidence type="ECO:0000256" key="6">
    <source>
        <dbReference type="ARBA" id="ARBA00022801"/>
    </source>
</evidence>
<dbReference type="SUPFAM" id="SSF57850">
    <property type="entry name" value="RING/U-box"/>
    <property type="match status" value="1"/>
</dbReference>
<evidence type="ECO:0000256" key="12">
    <source>
        <dbReference type="SAM" id="MobiDB-lite"/>
    </source>
</evidence>
<dbReference type="InterPro" id="IPR038718">
    <property type="entry name" value="SNF2-like_sf"/>
</dbReference>
<dbReference type="InterPro" id="IPR014001">
    <property type="entry name" value="Helicase_ATP-bd"/>
</dbReference>
<evidence type="ECO:0000256" key="9">
    <source>
        <dbReference type="ARBA" id="ARBA00022840"/>
    </source>
</evidence>
<evidence type="ECO:0000259" key="14">
    <source>
        <dbReference type="PROSITE" id="PS51192"/>
    </source>
</evidence>
<protein>
    <submittedName>
        <fullName evidence="16">SNF2 family N-terminal domain-domain-containing protein</fullName>
    </submittedName>
</protein>
<dbReference type="Pfam" id="PF00271">
    <property type="entry name" value="Helicase_C"/>
    <property type="match status" value="1"/>
</dbReference>
<dbReference type="InterPro" id="IPR013083">
    <property type="entry name" value="Znf_RING/FYVE/PHD"/>
</dbReference>
<gene>
    <name evidence="16" type="ORF">BCR35DRAFT_131159</name>
</gene>
<dbReference type="InterPro" id="IPR001841">
    <property type="entry name" value="Znf_RING"/>
</dbReference>
<dbReference type="AlphaFoldDB" id="A0A1Y2EV72"/>
<evidence type="ECO:0000259" key="15">
    <source>
        <dbReference type="PROSITE" id="PS51194"/>
    </source>
</evidence>
<dbReference type="GO" id="GO:0005524">
    <property type="term" value="F:ATP binding"/>
    <property type="evidence" value="ECO:0007669"/>
    <property type="project" value="UniProtKB-KW"/>
</dbReference>
<dbReference type="SMART" id="SM00184">
    <property type="entry name" value="RING"/>
    <property type="match status" value="1"/>
</dbReference>
<evidence type="ECO:0000256" key="11">
    <source>
        <dbReference type="PROSITE-ProRule" id="PRU00175"/>
    </source>
</evidence>
<keyword evidence="3" id="KW-0479">Metal-binding</keyword>
<keyword evidence="10" id="KW-0539">Nucleus</keyword>
<keyword evidence="6" id="KW-0378">Hydrolase</keyword>
<feature type="domain" description="Helicase ATP-binding" evidence="14">
    <location>
        <begin position="412"/>
        <end position="614"/>
    </location>
</feature>
<dbReference type="GO" id="GO:0008094">
    <property type="term" value="F:ATP-dependent activity, acting on DNA"/>
    <property type="evidence" value="ECO:0007669"/>
    <property type="project" value="TreeGrafter"/>
</dbReference>
<dbReference type="PANTHER" id="PTHR45626:SF17">
    <property type="entry name" value="HELICASE-LIKE TRANSCRIPTION FACTOR"/>
    <property type="match status" value="1"/>
</dbReference>
<keyword evidence="8" id="KW-0862">Zinc</keyword>
<proteinExistence type="inferred from homology"/>
<dbReference type="CDD" id="cd18793">
    <property type="entry name" value="SF2_C_SNF"/>
    <property type="match status" value="1"/>
</dbReference>
<dbReference type="STRING" id="106004.A0A1Y2EV72"/>
<evidence type="ECO:0000256" key="10">
    <source>
        <dbReference type="ARBA" id="ARBA00023242"/>
    </source>
</evidence>
<feature type="compositionally biased region" description="Low complexity" evidence="12">
    <location>
        <begin position="82"/>
        <end position="95"/>
    </location>
</feature>
<dbReference type="Pfam" id="PF00176">
    <property type="entry name" value="SNF2-rel_dom"/>
    <property type="match status" value="1"/>
</dbReference>
<feature type="compositionally biased region" description="Polar residues" evidence="12">
    <location>
        <begin position="96"/>
        <end position="117"/>
    </location>
</feature>
<keyword evidence="9" id="KW-0067">ATP-binding</keyword>
<feature type="compositionally biased region" description="Acidic residues" evidence="12">
    <location>
        <begin position="531"/>
        <end position="541"/>
    </location>
</feature>
<organism evidence="16 17">
    <name type="scientific">Leucosporidium creatinivorum</name>
    <dbReference type="NCBI Taxonomy" id="106004"/>
    <lineage>
        <taxon>Eukaryota</taxon>
        <taxon>Fungi</taxon>
        <taxon>Dikarya</taxon>
        <taxon>Basidiomycota</taxon>
        <taxon>Pucciniomycotina</taxon>
        <taxon>Microbotryomycetes</taxon>
        <taxon>Leucosporidiales</taxon>
        <taxon>Leucosporidium</taxon>
    </lineage>
</organism>
<sequence>MELSRMATLRLRYTSHPPRYRRSRCRYATGLQVSSTRGSAEGQDGLDPIDIPAIAQTIDLTTLPDTPKKKRPRPSAAESPIASTSGSHLASSSQAGPSSTQMQPTPWGSGSISSSQLEIEEEEYDEEDEDQLMVVTRSQVVGVKYYRGLVSEGEAVTLQREPQNPYDPNAIRAMNMSGVQVGHIPKTVAARLAPLMDRQLLSVEGEMVQGNLYGNPFQLSIDIALYAPESIRDQLMPQLRWATPAPARRSSKLVPLPPTQNQTGVQGTASPQKGKGKAGNSSASSASSIAPEPGETAAQTAARQRQLQKVLGALQRINGEEKRGDEVLDALADVKDVLDLPFPKNPPGIASGDLNVDLLPHQQQGLRWMRRAEAPKLPKTDSDPPVQLIKYQTRAGGQSSYYLNLASRQPTAEEPKLARGGMLCDAMGLGKTLQVIALIVDTLEHEPEGFDKGTLVVAPVSVLSNWSKQIEDHVSASLDLKFHVYHGPGRDVSLSKLRKFDVVITAYPTLSGELADDSKGKGKSKAKKGDGEDDDCLLDDEPASKRKKKSNGKLMQVAWKRVVLDEGHIIKNPKAKVSKAACALNAYSRWVCTGTPIINSPSDLGSLLTFLRSCEPLSSPDLFKRLLLRPLASGDANGIRILKSVMSSISLRRTKEMSKDGVPLVKLPKIDFFVVSIELGKEQRQAYETVAEESKRYLKEFLQARDSNPNGVAAAAPTFANVLSLLTRMRQLCLHEDLLPAGYIDSIKQSAETAGQAGAVVVTPERMGELQKAFKQLLDDSEDCSICFDQMLPENARMLPCAHAFHLACLEEILKTNPLCPMDRGAITKSMFIEYQPPTEEEMEEDREIKKEMAVKTKASAKIEKLIELLRLCDPDSKSLVFSQFTRFLDLIEAHLDEAGISHCRFDGSMPQKKREAVIKSFSKPIDLNSTKAQSPQVMLISLKAGALGLNLTCASQVFLCDPWWQASIEAQAVDRTYRIGQQRNVKVFQLVAANSVEDKVLEIQARKEQLIQHAFSGTKGAGGGTAKQKKQSRLEDLRELFA</sequence>
<feature type="compositionally biased region" description="Polar residues" evidence="12">
    <location>
        <begin position="259"/>
        <end position="271"/>
    </location>
</feature>
<evidence type="ECO:0000256" key="5">
    <source>
        <dbReference type="ARBA" id="ARBA00022771"/>
    </source>
</evidence>
<feature type="region of interest" description="Disordered" evidence="12">
    <location>
        <begin position="57"/>
        <end position="130"/>
    </location>
</feature>
<evidence type="ECO:0000256" key="4">
    <source>
        <dbReference type="ARBA" id="ARBA00022741"/>
    </source>
</evidence>
<feature type="compositionally biased region" description="Low complexity" evidence="12">
    <location>
        <begin position="278"/>
        <end position="288"/>
    </location>
</feature>
<dbReference type="PANTHER" id="PTHR45626">
    <property type="entry name" value="TRANSCRIPTION TERMINATION FACTOR 2-RELATED"/>
    <property type="match status" value="1"/>
</dbReference>
<dbReference type="Gene3D" id="3.40.50.10810">
    <property type="entry name" value="Tandem AAA-ATPase domain"/>
    <property type="match status" value="1"/>
</dbReference>
<dbReference type="InterPro" id="IPR049730">
    <property type="entry name" value="SNF2/RAD54-like_C"/>
</dbReference>
<comment type="caution">
    <text evidence="16">The sequence shown here is derived from an EMBL/GenBank/DDBJ whole genome shotgun (WGS) entry which is preliminary data.</text>
</comment>
<dbReference type="PROSITE" id="PS51194">
    <property type="entry name" value="HELICASE_CTER"/>
    <property type="match status" value="1"/>
</dbReference>
<feature type="domain" description="Helicase C-terminal" evidence="15">
    <location>
        <begin position="865"/>
        <end position="1039"/>
    </location>
</feature>
<evidence type="ECO:0000256" key="3">
    <source>
        <dbReference type="ARBA" id="ARBA00022723"/>
    </source>
</evidence>
<keyword evidence="17" id="KW-1185">Reference proteome</keyword>
<evidence type="ECO:0000256" key="1">
    <source>
        <dbReference type="ARBA" id="ARBA00004123"/>
    </source>
</evidence>
<feature type="compositionally biased region" description="Basic and acidic residues" evidence="12">
    <location>
        <begin position="1033"/>
        <end position="1043"/>
    </location>
</feature>
<evidence type="ECO:0000313" key="17">
    <source>
        <dbReference type="Proteomes" id="UP000193467"/>
    </source>
</evidence>
<dbReference type="Gene3D" id="3.40.50.300">
    <property type="entry name" value="P-loop containing nucleotide triphosphate hydrolases"/>
    <property type="match status" value="1"/>
</dbReference>
<comment type="subcellular location">
    <subcellularLocation>
        <location evidence="1">Nucleus</location>
    </subcellularLocation>
</comment>
<evidence type="ECO:0000259" key="13">
    <source>
        <dbReference type="PROSITE" id="PS50089"/>
    </source>
</evidence>
<comment type="similarity">
    <text evidence="2">Belongs to the SNF2/RAD54 helicase family.</text>
</comment>
<evidence type="ECO:0000256" key="7">
    <source>
        <dbReference type="ARBA" id="ARBA00022806"/>
    </source>
</evidence>
<dbReference type="GO" id="GO:0016818">
    <property type="term" value="F:hydrolase activity, acting on acid anhydrides, in phosphorus-containing anhydrides"/>
    <property type="evidence" value="ECO:0007669"/>
    <property type="project" value="InterPro"/>
</dbReference>
<evidence type="ECO:0000256" key="8">
    <source>
        <dbReference type="ARBA" id="ARBA00022833"/>
    </source>
</evidence>
<dbReference type="GO" id="GO:0004386">
    <property type="term" value="F:helicase activity"/>
    <property type="evidence" value="ECO:0007669"/>
    <property type="project" value="UniProtKB-KW"/>
</dbReference>
<dbReference type="SMART" id="SM00490">
    <property type="entry name" value="HELICc"/>
    <property type="match status" value="1"/>
</dbReference>
<feature type="domain" description="RING-type" evidence="13">
    <location>
        <begin position="784"/>
        <end position="824"/>
    </location>
</feature>
<dbReference type="GO" id="GO:0008270">
    <property type="term" value="F:zinc ion binding"/>
    <property type="evidence" value="ECO:0007669"/>
    <property type="project" value="UniProtKB-KW"/>
</dbReference>
<evidence type="ECO:0000256" key="2">
    <source>
        <dbReference type="ARBA" id="ARBA00007025"/>
    </source>
</evidence>
<dbReference type="GO" id="GO:0005634">
    <property type="term" value="C:nucleus"/>
    <property type="evidence" value="ECO:0007669"/>
    <property type="project" value="UniProtKB-SubCell"/>
</dbReference>
<dbReference type="PROSITE" id="PS50089">
    <property type="entry name" value="ZF_RING_2"/>
    <property type="match status" value="1"/>
</dbReference>
<dbReference type="SMART" id="SM00487">
    <property type="entry name" value="DEXDc"/>
    <property type="match status" value="1"/>
</dbReference>
<dbReference type="PROSITE" id="PS51192">
    <property type="entry name" value="HELICASE_ATP_BIND_1"/>
    <property type="match status" value="1"/>
</dbReference>
<dbReference type="SMART" id="SM00910">
    <property type="entry name" value="HIRAN"/>
    <property type="match status" value="1"/>
</dbReference>
<dbReference type="InterPro" id="IPR027417">
    <property type="entry name" value="P-loop_NTPase"/>
</dbReference>
<accession>A0A1Y2EV72</accession>
<dbReference type="Pfam" id="PF13639">
    <property type="entry name" value="zf-RING_2"/>
    <property type="match status" value="1"/>
</dbReference>
<dbReference type="SUPFAM" id="SSF52540">
    <property type="entry name" value="P-loop containing nucleoside triphosphate hydrolases"/>
    <property type="match status" value="2"/>
</dbReference>
<dbReference type="InterPro" id="IPR014905">
    <property type="entry name" value="HIRAN"/>
</dbReference>
<name>A0A1Y2EV72_9BASI</name>
<feature type="region of interest" description="Disordered" evidence="12">
    <location>
        <begin position="1017"/>
        <end position="1043"/>
    </location>
</feature>
<feature type="compositionally biased region" description="Acidic residues" evidence="12">
    <location>
        <begin position="118"/>
        <end position="130"/>
    </location>
</feature>
<keyword evidence="7" id="KW-0347">Helicase</keyword>
<dbReference type="EMBL" id="MCGR01000039">
    <property type="protein sequence ID" value="ORY75046.1"/>
    <property type="molecule type" value="Genomic_DNA"/>
</dbReference>
<dbReference type="InterPro" id="IPR050628">
    <property type="entry name" value="SNF2_RAD54_helicase_TF"/>
</dbReference>
<feature type="region of interest" description="Disordered" evidence="12">
    <location>
        <begin position="246"/>
        <end position="303"/>
    </location>
</feature>
<keyword evidence="5 11" id="KW-0863">Zinc-finger</keyword>
<dbReference type="Proteomes" id="UP000193467">
    <property type="component" value="Unassembled WGS sequence"/>
</dbReference>
<dbReference type="Gene3D" id="3.30.70.2330">
    <property type="match status" value="1"/>
</dbReference>
<dbReference type="InParanoid" id="A0A1Y2EV72"/>
<evidence type="ECO:0000313" key="16">
    <source>
        <dbReference type="EMBL" id="ORY75046.1"/>
    </source>
</evidence>
<dbReference type="InterPro" id="IPR000330">
    <property type="entry name" value="SNF2_N"/>
</dbReference>
<keyword evidence="4" id="KW-0547">Nucleotide-binding</keyword>
<dbReference type="GO" id="GO:0003676">
    <property type="term" value="F:nucleic acid binding"/>
    <property type="evidence" value="ECO:0007669"/>
    <property type="project" value="InterPro"/>
</dbReference>
<dbReference type="OrthoDB" id="448448at2759"/>
<dbReference type="Gene3D" id="3.30.40.10">
    <property type="entry name" value="Zinc/RING finger domain, C3HC4 (zinc finger)"/>
    <property type="match status" value="1"/>
</dbReference>
<dbReference type="GO" id="GO:0006281">
    <property type="term" value="P:DNA repair"/>
    <property type="evidence" value="ECO:0007669"/>
    <property type="project" value="TreeGrafter"/>
</dbReference>